<proteinExistence type="predicted"/>
<dbReference type="AlphaFoldDB" id="A0AAF0XIF2"/>
<organism evidence="2 3">
    <name type="scientific">Daucus carota subsp. sativus</name>
    <name type="common">Carrot</name>
    <dbReference type="NCBI Taxonomy" id="79200"/>
    <lineage>
        <taxon>Eukaryota</taxon>
        <taxon>Viridiplantae</taxon>
        <taxon>Streptophyta</taxon>
        <taxon>Embryophyta</taxon>
        <taxon>Tracheophyta</taxon>
        <taxon>Spermatophyta</taxon>
        <taxon>Magnoliopsida</taxon>
        <taxon>eudicotyledons</taxon>
        <taxon>Gunneridae</taxon>
        <taxon>Pentapetalae</taxon>
        <taxon>asterids</taxon>
        <taxon>campanulids</taxon>
        <taxon>Apiales</taxon>
        <taxon>Apiaceae</taxon>
        <taxon>Apioideae</taxon>
        <taxon>Scandiceae</taxon>
        <taxon>Daucinae</taxon>
        <taxon>Daucus</taxon>
        <taxon>Daucus sect. Daucus</taxon>
    </lineage>
</organism>
<keyword evidence="3" id="KW-1185">Reference proteome</keyword>
<dbReference type="PANTHER" id="PTHR31286:SF153">
    <property type="entry name" value="DUF4283 DOMAIN PROTEIN"/>
    <property type="match status" value="1"/>
</dbReference>
<dbReference type="Pfam" id="PF14111">
    <property type="entry name" value="DUF4283"/>
    <property type="match status" value="1"/>
</dbReference>
<accession>A0AAF0XIF2</accession>
<dbReference type="InterPro" id="IPR040256">
    <property type="entry name" value="At4g02000-like"/>
</dbReference>
<dbReference type="EMBL" id="CP093349">
    <property type="protein sequence ID" value="WOH08563.1"/>
    <property type="molecule type" value="Genomic_DNA"/>
</dbReference>
<reference evidence="2" key="2">
    <citation type="submission" date="2022-03" db="EMBL/GenBank/DDBJ databases">
        <title>Draft title - Genomic analysis of global carrot germplasm unveils the trajectory of domestication and the origin of high carotenoid orange carrot.</title>
        <authorList>
            <person name="Iorizzo M."/>
            <person name="Ellison S."/>
            <person name="Senalik D."/>
            <person name="Macko-Podgorni A."/>
            <person name="Grzebelus D."/>
            <person name="Bostan H."/>
            <person name="Rolling W."/>
            <person name="Curaba J."/>
            <person name="Simon P."/>
        </authorList>
    </citation>
    <scope>NUCLEOTIDE SEQUENCE</scope>
    <source>
        <tissue evidence="2">Leaf</tissue>
    </source>
</reference>
<evidence type="ECO:0000313" key="2">
    <source>
        <dbReference type="EMBL" id="WOH08563.1"/>
    </source>
</evidence>
<evidence type="ECO:0000259" key="1">
    <source>
        <dbReference type="Pfam" id="PF14111"/>
    </source>
</evidence>
<reference evidence="2" key="1">
    <citation type="journal article" date="2016" name="Nat. Genet.">
        <title>A high-quality carrot genome assembly provides new insights into carotenoid accumulation and asterid genome evolution.</title>
        <authorList>
            <person name="Iorizzo M."/>
            <person name="Ellison S."/>
            <person name="Senalik D."/>
            <person name="Zeng P."/>
            <person name="Satapoomin P."/>
            <person name="Huang J."/>
            <person name="Bowman M."/>
            <person name="Iovene M."/>
            <person name="Sanseverino W."/>
            <person name="Cavagnaro P."/>
            <person name="Yildiz M."/>
            <person name="Macko-Podgorni A."/>
            <person name="Moranska E."/>
            <person name="Grzebelus E."/>
            <person name="Grzebelus D."/>
            <person name="Ashrafi H."/>
            <person name="Zheng Z."/>
            <person name="Cheng S."/>
            <person name="Spooner D."/>
            <person name="Van Deynze A."/>
            <person name="Simon P."/>
        </authorList>
    </citation>
    <scope>NUCLEOTIDE SEQUENCE</scope>
    <source>
        <tissue evidence="2">Leaf</tissue>
    </source>
</reference>
<evidence type="ECO:0000313" key="3">
    <source>
        <dbReference type="Proteomes" id="UP000077755"/>
    </source>
</evidence>
<dbReference type="InterPro" id="IPR025558">
    <property type="entry name" value="DUF4283"/>
</dbReference>
<gene>
    <name evidence="2" type="ORF">DCAR_0728006</name>
</gene>
<name>A0AAF0XIF2_DAUCS</name>
<feature type="domain" description="DUF4283" evidence="1">
    <location>
        <begin position="36"/>
        <end position="111"/>
    </location>
</feature>
<dbReference type="PANTHER" id="PTHR31286">
    <property type="entry name" value="GLYCINE-RICH CELL WALL STRUCTURAL PROTEIN 1.8-LIKE"/>
    <property type="match status" value="1"/>
</dbReference>
<dbReference type="Proteomes" id="UP000077755">
    <property type="component" value="Chromosome 7"/>
</dbReference>
<protein>
    <recommendedName>
        <fullName evidence="1">DUF4283 domain-containing protein</fullName>
    </recommendedName>
</protein>
<sequence length="201" mass="23864">MARYHDIESQMANMDIEDEENESFVFGEEVEEDVNRYELCLVGRFLTEKTINLRAMKSRMADVRKPTMGISIKELEQGIYLFQFFHKEDMQWVVKGGPWSFDNAMMVLETVPATKDPVKVPLWYVNIWIQLYDLLMNFMTEAVGKQLGNFFGEFFEYDVKNNTSIWREYMRLRIRLDVRKPLKRKKKIVKKDGSEITVSCK</sequence>